<dbReference type="InterPro" id="IPR047047">
    <property type="entry name" value="GST_Omega-like_C"/>
</dbReference>
<dbReference type="Pfam" id="PF13410">
    <property type="entry name" value="GST_C_2"/>
    <property type="match status" value="1"/>
</dbReference>
<reference evidence="7" key="1">
    <citation type="journal article" date="2021" name="Nat. Commun.">
        <title>Genetic determinants of endophytism in the Arabidopsis root mycobiome.</title>
        <authorList>
            <person name="Mesny F."/>
            <person name="Miyauchi S."/>
            <person name="Thiergart T."/>
            <person name="Pickel B."/>
            <person name="Atanasova L."/>
            <person name="Karlsson M."/>
            <person name="Huettel B."/>
            <person name="Barry K.W."/>
            <person name="Haridas S."/>
            <person name="Chen C."/>
            <person name="Bauer D."/>
            <person name="Andreopoulos W."/>
            <person name="Pangilinan J."/>
            <person name="LaButti K."/>
            <person name="Riley R."/>
            <person name="Lipzen A."/>
            <person name="Clum A."/>
            <person name="Drula E."/>
            <person name="Henrissat B."/>
            <person name="Kohler A."/>
            <person name="Grigoriev I.V."/>
            <person name="Martin F.M."/>
            <person name="Hacquard S."/>
        </authorList>
    </citation>
    <scope>NUCLEOTIDE SEQUENCE</scope>
    <source>
        <strain evidence="7">MPI-SDFR-AT-0073</strain>
    </source>
</reference>
<proteinExistence type="inferred from homology"/>
<accession>A0A9P9A2S0</accession>
<keyword evidence="8" id="KW-1185">Reference proteome</keyword>
<dbReference type="SUPFAM" id="SSF52833">
    <property type="entry name" value="Thioredoxin-like"/>
    <property type="match status" value="1"/>
</dbReference>
<comment type="similarity">
    <text evidence="1">Belongs to the GST superfamily.</text>
</comment>
<dbReference type="Pfam" id="PF13409">
    <property type="entry name" value="GST_N_2"/>
    <property type="match status" value="1"/>
</dbReference>
<evidence type="ECO:0000256" key="5">
    <source>
        <dbReference type="SAM" id="MobiDB-lite"/>
    </source>
</evidence>
<dbReference type="RefSeq" id="XP_045962740.1">
    <property type="nucleotide sequence ID" value="XM_046099733.1"/>
</dbReference>
<dbReference type="GeneID" id="70128625"/>
<dbReference type="InterPro" id="IPR016639">
    <property type="entry name" value="GST_Omega/GSH"/>
</dbReference>
<name>A0A9P9A2S0_9PEZI</name>
<feature type="region of interest" description="Disordered" evidence="5">
    <location>
        <begin position="1"/>
        <end position="23"/>
    </location>
</feature>
<dbReference type="PIRSF" id="PIRSF015753">
    <property type="entry name" value="GST"/>
    <property type="match status" value="1"/>
</dbReference>
<feature type="binding site" evidence="3">
    <location>
        <begin position="138"/>
        <end position="139"/>
    </location>
    <ligand>
        <name>glutathione</name>
        <dbReference type="ChEBI" id="CHEBI:57925"/>
    </ligand>
</feature>
<dbReference type="SUPFAM" id="SSF47616">
    <property type="entry name" value="GST C-terminal domain-like"/>
    <property type="match status" value="1"/>
</dbReference>
<evidence type="ECO:0000313" key="7">
    <source>
        <dbReference type="EMBL" id="KAH6658506.1"/>
    </source>
</evidence>
<dbReference type="GO" id="GO:0005737">
    <property type="term" value="C:cytoplasm"/>
    <property type="evidence" value="ECO:0007669"/>
    <property type="project" value="TreeGrafter"/>
</dbReference>
<dbReference type="CDD" id="cd03190">
    <property type="entry name" value="GST_C_Omega_like"/>
    <property type="match status" value="1"/>
</dbReference>
<dbReference type="Gene3D" id="3.40.30.10">
    <property type="entry name" value="Glutaredoxin"/>
    <property type="match status" value="1"/>
</dbReference>
<dbReference type="Gene3D" id="1.20.1050.10">
    <property type="match status" value="1"/>
</dbReference>
<feature type="site" description="Lowers pKa of active site Cys" evidence="4">
    <location>
        <position position="295"/>
    </location>
</feature>
<dbReference type="InterPro" id="IPR036249">
    <property type="entry name" value="Thioredoxin-like_sf"/>
</dbReference>
<dbReference type="PANTHER" id="PTHR32419:SF23">
    <property type="entry name" value="GLUTATHIONE S-TRANSFERASE (EUROFUNG)"/>
    <property type="match status" value="1"/>
</dbReference>
<evidence type="ECO:0000256" key="3">
    <source>
        <dbReference type="PIRSR" id="PIRSR015753-2"/>
    </source>
</evidence>
<evidence type="ECO:0000259" key="6">
    <source>
        <dbReference type="Pfam" id="PF13409"/>
    </source>
</evidence>
<evidence type="ECO:0000256" key="4">
    <source>
        <dbReference type="PIRSR" id="PIRSR015753-3"/>
    </source>
</evidence>
<dbReference type="GO" id="GO:0004364">
    <property type="term" value="F:glutathione transferase activity"/>
    <property type="evidence" value="ECO:0007669"/>
    <property type="project" value="InterPro"/>
</dbReference>
<feature type="site" description="Lowers pKa of active site Cys" evidence="4">
    <location>
        <position position="250"/>
    </location>
</feature>
<comment type="caution">
    <text evidence="7">The sequence shown here is derived from an EMBL/GenBank/DDBJ whole genome shotgun (WGS) entry which is preliminary data.</text>
</comment>
<gene>
    <name evidence="7" type="ORF">BKA67DRAFT_533659</name>
</gene>
<dbReference type="EMBL" id="JAGPXC010000002">
    <property type="protein sequence ID" value="KAH6658506.1"/>
    <property type="molecule type" value="Genomic_DNA"/>
</dbReference>
<sequence length="347" mass="39435">MGPHTEKPVHAGPQDSWHGVVGPESRFTPEAGRYHLYIGLFCPFAHRANLVRHLKGLQDAIPISVVKPYPKGDDKGWPGWQFPGAQGPNDVYEGATEDKLFGSGYLHEVYFKADKDYKGRYSVPLLWDTKEHTIVNNESAELLRWMQTGFDELLPEGSAGRTLTLYPEPLRSKIDEVGEWMQRDLNSGVYKAGFATDQETYDENVPVVFAALNKLERIIHENGGPYVLGTELTELDIRAYATVIRFDTVYVQHFKCDLGTIRGNYPVIHEWLKNLYWNVKGFKETTDFKHIKENYTKSHDKINPLAITPMGPYPNVEERVSLDFNSLKPGSIKHPAVLAKEKELYGQ</sequence>
<dbReference type="Proteomes" id="UP000758603">
    <property type="component" value="Unassembled WGS sequence"/>
</dbReference>
<feature type="active site" description="Nucleophile" evidence="2">
    <location>
        <position position="42"/>
    </location>
</feature>
<feature type="binding site" evidence="3">
    <location>
        <begin position="120"/>
        <end position="123"/>
    </location>
    <ligand>
        <name>glutathione</name>
        <dbReference type="ChEBI" id="CHEBI:57925"/>
    </ligand>
</feature>
<dbReference type="InterPro" id="IPR040079">
    <property type="entry name" value="Glutathione_S-Trfase"/>
</dbReference>
<feature type="active site" description="Proton donor/acceptor" evidence="2">
    <location>
        <position position="190"/>
    </location>
</feature>
<dbReference type="SFLD" id="SFLDS00019">
    <property type="entry name" value="Glutathione_Transferase_(cytos"/>
    <property type="match status" value="1"/>
</dbReference>
<feature type="binding site" evidence="3">
    <location>
        <position position="80"/>
    </location>
    <ligand>
        <name>glutathione</name>
        <dbReference type="ChEBI" id="CHEBI:57925"/>
    </ligand>
</feature>
<organism evidence="7 8">
    <name type="scientific">Truncatella angustata</name>
    <dbReference type="NCBI Taxonomy" id="152316"/>
    <lineage>
        <taxon>Eukaryota</taxon>
        <taxon>Fungi</taxon>
        <taxon>Dikarya</taxon>
        <taxon>Ascomycota</taxon>
        <taxon>Pezizomycotina</taxon>
        <taxon>Sordariomycetes</taxon>
        <taxon>Xylariomycetidae</taxon>
        <taxon>Amphisphaeriales</taxon>
        <taxon>Sporocadaceae</taxon>
        <taxon>Truncatella</taxon>
    </lineage>
</organism>
<evidence type="ECO:0000313" key="8">
    <source>
        <dbReference type="Proteomes" id="UP000758603"/>
    </source>
</evidence>
<dbReference type="PANTHER" id="PTHR32419">
    <property type="entry name" value="GLUTATHIONYL-HYDROQUINONE REDUCTASE"/>
    <property type="match status" value="1"/>
</dbReference>
<dbReference type="SFLD" id="SFLDG01148">
    <property type="entry name" value="Xi_(cytGST)"/>
    <property type="match status" value="1"/>
</dbReference>
<evidence type="ECO:0000256" key="2">
    <source>
        <dbReference type="PIRSR" id="PIRSR015753-1"/>
    </source>
</evidence>
<protein>
    <submittedName>
        <fullName evidence="7">Glutathione S-transferase</fullName>
    </submittedName>
</protein>
<dbReference type="InterPro" id="IPR036282">
    <property type="entry name" value="Glutathione-S-Trfase_C_sf"/>
</dbReference>
<dbReference type="SFLD" id="SFLDG01206">
    <property type="entry name" value="Xi.1"/>
    <property type="match status" value="1"/>
</dbReference>
<evidence type="ECO:0000256" key="1">
    <source>
        <dbReference type="ARBA" id="ARBA00007409"/>
    </source>
</evidence>
<feature type="domain" description="GST N-terminal" evidence="6">
    <location>
        <begin position="41"/>
        <end position="147"/>
    </location>
</feature>
<dbReference type="AlphaFoldDB" id="A0A9P9A2S0"/>
<dbReference type="InterPro" id="IPR004045">
    <property type="entry name" value="Glutathione_S-Trfase_N"/>
</dbReference>
<dbReference type="OrthoDB" id="2309723at2759"/>